<dbReference type="PROSITE" id="PS00059">
    <property type="entry name" value="ADH_ZINC"/>
    <property type="match status" value="1"/>
</dbReference>
<dbReference type="InterPro" id="IPR002328">
    <property type="entry name" value="ADH_Zn_CS"/>
</dbReference>
<dbReference type="Gene3D" id="3.90.180.10">
    <property type="entry name" value="Medium-chain alcohol dehydrogenases, catalytic domain"/>
    <property type="match status" value="1"/>
</dbReference>
<dbReference type="GO" id="GO:0016491">
    <property type="term" value="F:oxidoreductase activity"/>
    <property type="evidence" value="ECO:0007669"/>
    <property type="project" value="UniProtKB-KW"/>
</dbReference>
<dbReference type="AlphaFoldDB" id="A0A4R5YAI2"/>
<dbReference type="SUPFAM" id="SSF50129">
    <property type="entry name" value="GroES-like"/>
    <property type="match status" value="1"/>
</dbReference>
<dbReference type="InterPro" id="IPR036291">
    <property type="entry name" value="NAD(P)-bd_dom_sf"/>
</dbReference>
<keyword evidence="4" id="KW-0560">Oxidoreductase</keyword>
<feature type="domain" description="Alcohol dehydrogenase-like N-terminal" evidence="7">
    <location>
        <begin position="26"/>
        <end position="138"/>
    </location>
</feature>
<organism evidence="8 9">
    <name type="scientific">Kocuria rosea</name>
    <name type="common">Deinococcus erythromyxa</name>
    <name type="synonym">Micrococcus rubens</name>
    <dbReference type="NCBI Taxonomy" id="1275"/>
    <lineage>
        <taxon>Bacteria</taxon>
        <taxon>Bacillati</taxon>
        <taxon>Actinomycetota</taxon>
        <taxon>Actinomycetes</taxon>
        <taxon>Micrococcales</taxon>
        <taxon>Micrococcaceae</taxon>
        <taxon>Kocuria</taxon>
    </lineage>
</organism>
<dbReference type="SUPFAM" id="SSF51735">
    <property type="entry name" value="NAD(P)-binding Rossmann-fold domains"/>
    <property type="match status" value="1"/>
</dbReference>
<evidence type="ECO:0000256" key="4">
    <source>
        <dbReference type="ARBA" id="ARBA00023002"/>
    </source>
</evidence>
<evidence type="ECO:0000259" key="7">
    <source>
        <dbReference type="Pfam" id="PF08240"/>
    </source>
</evidence>
<evidence type="ECO:0000313" key="9">
    <source>
        <dbReference type="Proteomes" id="UP000295163"/>
    </source>
</evidence>
<dbReference type="EMBL" id="SMZT01000005">
    <property type="protein sequence ID" value="TDL41841.1"/>
    <property type="molecule type" value="Genomic_DNA"/>
</dbReference>
<feature type="domain" description="Alcohol dehydrogenase-like C-terminal" evidence="6">
    <location>
        <begin position="178"/>
        <end position="307"/>
    </location>
</feature>
<evidence type="ECO:0000256" key="5">
    <source>
        <dbReference type="RuleBase" id="RU361277"/>
    </source>
</evidence>
<dbReference type="Proteomes" id="UP000295163">
    <property type="component" value="Unassembled WGS sequence"/>
</dbReference>
<comment type="cofactor">
    <cofactor evidence="1 5">
        <name>Zn(2+)</name>
        <dbReference type="ChEBI" id="CHEBI:29105"/>
    </cofactor>
</comment>
<accession>A0A4R5YAI2</accession>
<keyword evidence="3 5" id="KW-0862">Zinc</keyword>
<gene>
    <name evidence="8" type="ORF">E2R59_11805</name>
</gene>
<evidence type="ECO:0000256" key="2">
    <source>
        <dbReference type="ARBA" id="ARBA00022723"/>
    </source>
</evidence>
<reference evidence="8 9" key="1">
    <citation type="submission" date="2019-03" db="EMBL/GenBank/DDBJ databases">
        <title>Genome Sequencing and Assembly of Various Microbes Isolated from Partially Reclaimed Soil and Acid Mine Drainage (AMD) Site.</title>
        <authorList>
            <person name="Steinbock B."/>
            <person name="Bechtold R."/>
            <person name="Sevigny J.L."/>
            <person name="Thomas D."/>
            <person name="Cuthill L.R."/>
            <person name="Aveiro Johannsen E.J."/>
            <person name="Thomas K."/>
            <person name="Ghosh A."/>
        </authorList>
    </citation>
    <scope>NUCLEOTIDE SEQUENCE [LARGE SCALE GENOMIC DNA]</scope>
    <source>
        <strain evidence="8 9">S-A3</strain>
    </source>
</reference>
<dbReference type="Pfam" id="PF08240">
    <property type="entry name" value="ADH_N"/>
    <property type="match status" value="1"/>
</dbReference>
<name>A0A4R5YAI2_KOCRO</name>
<dbReference type="PANTHER" id="PTHR43401:SF2">
    <property type="entry name" value="L-THREONINE 3-DEHYDROGENASE"/>
    <property type="match status" value="1"/>
</dbReference>
<dbReference type="GeneID" id="64348102"/>
<evidence type="ECO:0000313" key="8">
    <source>
        <dbReference type="EMBL" id="TDL41841.1"/>
    </source>
</evidence>
<protein>
    <submittedName>
        <fullName evidence="8">L-threonine 3-dehydrogenase</fullName>
    </submittedName>
</protein>
<proteinExistence type="inferred from homology"/>
<dbReference type="InterPro" id="IPR011032">
    <property type="entry name" value="GroES-like_sf"/>
</dbReference>
<dbReference type="InterPro" id="IPR013154">
    <property type="entry name" value="ADH-like_N"/>
</dbReference>
<comment type="similarity">
    <text evidence="5">Belongs to the zinc-containing alcohol dehydrogenase family.</text>
</comment>
<dbReference type="Gene3D" id="3.40.50.720">
    <property type="entry name" value="NAD(P)-binding Rossmann-like Domain"/>
    <property type="match status" value="1"/>
</dbReference>
<dbReference type="InterPro" id="IPR050129">
    <property type="entry name" value="Zn_alcohol_dh"/>
</dbReference>
<dbReference type="PANTHER" id="PTHR43401">
    <property type="entry name" value="L-THREONINE 3-DEHYDROGENASE"/>
    <property type="match status" value="1"/>
</dbReference>
<dbReference type="Pfam" id="PF00107">
    <property type="entry name" value="ADH_zinc_N"/>
    <property type="match status" value="1"/>
</dbReference>
<evidence type="ECO:0000256" key="1">
    <source>
        <dbReference type="ARBA" id="ARBA00001947"/>
    </source>
</evidence>
<dbReference type="GO" id="GO:0008270">
    <property type="term" value="F:zinc ion binding"/>
    <property type="evidence" value="ECO:0007669"/>
    <property type="project" value="InterPro"/>
</dbReference>
<keyword evidence="2 5" id="KW-0479">Metal-binding</keyword>
<evidence type="ECO:0000259" key="6">
    <source>
        <dbReference type="Pfam" id="PF00107"/>
    </source>
</evidence>
<sequence>MRAVLKHHPGRGAKYVTDHPEPEISAGQVKIQVAAASVCGSDREIYEYSPMARAFDLNIPGIMGHECSGTVLEVGSGVTSLAVGDTVALESHWACGTCYPCRTADAHNCLNMELLGLHVDGGFAERLVAPAGACFKLPAGFPLDQAALLEPAGVAMHAIQRSELNLAGADVVISGGGPVGLFIAALADVMGAARVVVVEPNAYRRGLAESLGATALSLEQDVVAHCRAVSGGKCGFDVAFEASGVPAAMGPLLEAVRKEATVVAVGIPGRPIELDVAAYLIKKGLTFRGSFGRALWQTWEQLAAVVASGRLDLSQFVTHRLPLSALDEAIALLQGEACKVLLIPDLDHLPDGGAARER</sequence>
<dbReference type="RefSeq" id="WP_133410731.1">
    <property type="nucleotide sequence ID" value="NZ_SMZT01000005.1"/>
</dbReference>
<dbReference type="InterPro" id="IPR013149">
    <property type="entry name" value="ADH-like_C"/>
</dbReference>
<comment type="caution">
    <text evidence="8">The sequence shown here is derived from an EMBL/GenBank/DDBJ whole genome shotgun (WGS) entry which is preliminary data.</text>
</comment>
<evidence type="ECO:0000256" key="3">
    <source>
        <dbReference type="ARBA" id="ARBA00022833"/>
    </source>
</evidence>